<keyword evidence="1" id="KW-0963">Cytoplasm</keyword>
<feature type="compositionally biased region" description="Acidic residues" evidence="5">
    <location>
        <begin position="289"/>
        <end position="299"/>
    </location>
</feature>
<evidence type="ECO:0000313" key="6">
    <source>
        <dbReference type="EMBL" id="MFC4538428.1"/>
    </source>
</evidence>
<organism evidence="6 7">
    <name type="scientific">Chromohalobacter sarecensis</name>
    <dbReference type="NCBI Taxonomy" id="245294"/>
    <lineage>
        <taxon>Bacteria</taxon>
        <taxon>Pseudomonadati</taxon>
        <taxon>Pseudomonadota</taxon>
        <taxon>Gammaproteobacteria</taxon>
        <taxon>Oceanospirillales</taxon>
        <taxon>Halomonadaceae</taxon>
        <taxon>Chromohalobacter</taxon>
    </lineage>
</organism>
<feature type="compositionally biased region" description="Basic and acidic residues" evidence="5">
    <location>
        <begin position="270"/>
        <end position="284"/>
    </location>
</feature>
<comment type="caution">
    <text evidence="6">The sequence shown here is derived from an EMBL/GenBank/DDBJ whole genome shotgun (WGS) entry which is preliminary data.</text>
</comment>
<evidence type="ECO:0000256" key="4">
    <source>
        <dbReference type="ARBA" id="ARBA00023306"/>
    </source>
</evidence>
<dbReference type="Gene3D" id="1.10.10.10">
    <property type="entry name" value="Winged helix-like DNA-binding domain superfamily/Winged helix DNA-binding domain"/>
    <property type="match status" value="2"/>
</dbReference>
<proteinExistence type="predicted"/>
<dbReference type="RefSeq" id="WP_246968003.1">
    <property type="nucleotide sequence ID" value="NZ_JAKGAN010000001.1"/>
</dbReference>
<evidence type="ECO:0000313" key="7">
    <source>
        <dbReference type="Proteomes" id="UP001596030"/>
    </source>
</evidence>
<keyword evidence="3" id="KW-0159">Chromosome partition</keyword>
<dbReference type="Pfam" id="PF04079">
    <property type="entry name" value="SMC_ScpB"/>
    <property type="match status" value="1"/>
</dbReference>
<feature type="compositionally biased region" description="Basic and acidic residues" evidence="5">
    <location>
        <begin position="187"/>
        <end position="213"/>
    </location>
</feature>
<feature type="region of interest" description="Disordered" evidence="5">
    <location>
        <begin position="187"/>
        <end position="312"/>
    </location>
</feature>
<accession>A0ABV9CZJ1</accession>
<name>A0ABV9CZJ1_9GAMM</name>
<dbReference type="PANTHER" id="PTHR34298">
    <property type="entry name" value="SEGREGATION AND CONDENSATION PROTEIN B"/>
    <property type="match status" value="1"/>
</dbReference>
<dbReference type="Proteomes" id="UP001596030">
    <property type="component" value="Unassembled WGS sequence"/>
</dbReference>
<dbReference type="PANTHER" id="PTHR34298:SF2">
    <property type="entry name" value="SEGREGATION AND CONDENSATION PROTEIN B"/>
    <property type="match status" value="1"/>
</dbReference>
<evidence type="ECO:0000256" key="5">
    <source>
        <dbReference type="SAM" id="MobiDB-lite"/>
    </source>
</evidence>
<evidence type="ECO:0000256" key="1">
    <source>
        <dbReference type="ARBA" id="ARBA00022490"/>
    </source>
</evidence>
<dbReference type="InterPro" id="IPR005234">
    <property type="entry name" value="ScpB_csome_segregation"/>
</dbReference>
<sequence length="312" mass="34386">MNEAPTSLDEVCEAALLAAGEPLTAERLESLFDARERPSRGELRDALARLGERLEHSALELIETASGFQVRIRARFSPWISRLWDERPQRYSRALLETLALIAYRQPVTRGDIEEVRGVSVSTTIMRTLSERGWIRVVGQRDVPGRPSVYATTRAFLDDFGLKTLDALPPMHELKEFETRFEEALGHDKETPGHDEETPGHDDADHASARDSQADNVENTPPIEDASQAASSSEIEPDTLETADTTTAGMVDDQHAGTASERSGLSFAELEARLAERARRREEGAEASPSDDAEASDVADAEHSTDETTFDS</sequence>
<dbReference type="InterPro" id="IPR036388">
    <property type="entry name" value="WH-like_DNA-bd_sf"/>
</dbReference>
<evidence type="ECO:0000256" key="3">
    <source>
        <dbReference type="ARBA" id="ARBA00022829"/>
    </source>
</evidence>
<protein>
    <submittedName>
        <fullName evidence="6">SMC-Scp complex subunit ScpB</fullName>
    </submittedName>
</protein>
<evidence type="ECO:0000256" key="2">
    <source>
        <dbReference type="ARBA" id="ARBA00022618"/>
    </source>
</evidence>
<dbReference type="InterPro" id="IPR036390">
    <property type="entry name" value="WH_DNA-bd_sf"/>
</dbReference>
<gene>
    <name evidence="6" type="primary">scpB</name>
    <name evidence="6" type="ORF">ACFO0U_06515</name>
</gene>
<keyword evidence="4" id="KW-0131">Cell cycle</keyword>
<reference evidence="7" key="1">
    <citation type="journal article" date="2019" name="Int. J. Syst. Evol. Microbiol.">
        <title>The Global Catalogue of Microorganisms (GCM) 10K type strain sequencing project: providing services to taxonomists for standard genome sequencing and annotation.</title>
        <authorList>
            <consortium name="The Broad Institute Genomics Platform"/>
            <consortium name="The Broad Institute Genome Sequencing Center for Infectious Disease"/>
            <person name="Wu L."/>
            <person name="Ma J."/>
        </authorList>
    </citation>
    <scope>NUCLEOTIDE SEQUENCE [LARGE SCALE GENOMIC DNA]</scope>
    <source>
        <strain evidence="7">CGMCC 1.12121</strain>
    </source>
</reference>
<keyword evidence="2" id="KW-0132">Cell division</keyword>
<dbReference type="SUPFAM" id="SSF46785">
    <property type="entry name" value="Winged helix' DNA-binding domain"/>
    <property type="match status" value="2"/>
</dbReference>
<dbReference type="EMBL" id="JBHSEU010000010">
    <property type="protein sequence ID" value="MFC4538428.1"/>
    <property type="molecule type" value="Genomic_DNA"/>
</dbReference>
<dbReference type="NCBIfam" id="TIGR00281">
    <property type="entry name" value="SMC-Scp complex subunit ScpB"/>
    <property type="match status" value="1"/>
</dbReference>
<keyword evidence="7" id="KW-1185">Reference proteome</keyword>